<reference evidence="1" key="1">
    <citation type="submission" date="2018-05" db="EMBL/GenBank/DDBJ databases">
        <authorList>
            <person name="Lanie J.A."/>
            <person name="Ng W.-L."/>
            <person name="Kazmierczak K.M."/>
            <person name="Andrzejewski T.M."/>
            <person name="Davidsen T.M."/>
            <person name="Wayne K.J."/>
            <person name="Tettelin H."/>
            <person name="Glass J.I."/>
            <person name="Rusch D."/>
            <person name="Podicherti R."/>
            <person name="Tsui H.-C.T."/>
            <person name="Winkler M.E."/>
        </authorList>
    </citation>
    <scope>NUCLEOTIDE SEQUENCE</scope>
</reference>
<dbReference type="EMBL" id="UINC01158143">
    <property type="protein sequence ID" value="SVD55520.1"/>
    <property type="molecule type" value="Genomic_DNA"/>
</dbReference>
<sequence>MYLSFNLNTTTNLSLNGYMTVVFHRNTEEMLKGNNFLEGFRLINSQRFYYYIHKYMVRFLQYLRKNG</sequence>
<evidence type="ECO:0000313" key="1">
    <source>
        <dbReference type="EMBL" id="SVD55520.1"/>
    </source>
</evidence>
<name>A0A382WAL4_9ZZZZ</name>
<gene>
    <name evidence="1" type="ORF">METZ01_LOCUS408374</name>
</gene>
<accession>A0A382WAL4</accession>
<organism evidence="1">
    <name type="scientific">marine metagenome</name>
    <dbReference type="NCBI Taxonomy" id="408172"/>
    <lineage>
        <taxon>unclassified sequences</taxon>
        <taxon>metagenomes</taxon>
        <taxon>ecological metagenomes</taxon>
    </lineage>
</organism>
<proteinExistence type="predicted"/>
<protein>
    <submittedName>
        <fullName evidence="1">Uncharacterized protein</fullName>
    </submittedName>
</protein>
<dbReference type="AlphaFoldDB" id="A0A382WAL4"/>